<dbReference type="AlphaFoldDB" id="A0AAX4PH27"/>
<evidence type="ECO:0000313" key="4">
    <source>
        <dbReference type="Proteomes" id="UP001472866"/>
    </source>
</evidence>
<evidence type="ECO:0000313" key="3">
    <source>
        <dbReference type="EMBL" id="WZN65366.1"/>
    </source>
</evidence>
<evidence type="ECO:0000256" key="2">
    <source>
        <dbReference type="SAM" id="SignalP"/>
    </source>
</evidence>
<protein>
    <submittedName>
        <fullName evidence="3">Uncharacterized protein</fullName>
    </submittedName>
</protein>
<feature type="region of interest" description="Disordered" evidence="1">
    <location>
        <begin position="231"/>
        <end position="253"/>
    </location>
</feature>
<feature type="chain" id="PRO_5043533863" evidence="2">
    <location>
        <begin position="22"/>
        <end position="253"/>
    </location>
</feature>
<dbReference type="Proteomes" id="UP001472866">
    <property type="component" value="Chromosome 12"/>
</dbReference>
<name>A0AAX4PH27_9CHLO</name>
<gene>
    <name evidence="3" type="ORF">HKI87_12g69240</name>
</gene>
<evidence type="ECO:0000256" key="1">
    <source>
        <dbReference type="SAM" id="MobiDB-lite"/>
    </source>
</evidence>
<accession>A0AAX4PH27</accession>
<organism evidence="3 4">
    <name type="scientific">Chloropicon roscoffensis</name>
    <dbReference type="NCBI Taxonomy" id="1461544"/>
    <lineage>
        <taxon>Eukaryota</taxon>
        <taxon>Viridiplantae</taxon>
        <taxon>Chlorophyta</taxon>
        <taxon>Chloropicophyceae</taxon>
        <taxon>Chloropicales</taxon>
        <taxon>Chloropicaceae</taxon>
        <taxon>Chloropicon</taxon>
    </lineage>
</organism>
<keyword evidence="4" id="KW-1185">Reference proteome</keyword>
<keyword evidence="2" id="KW-0732">Signal</keyword>
<proteinExistence type="predicted"/>
<feature type="signal peptide" evidence="2">
    <location>
        <begin position="1"/>
        <end position="21"/>
    </location>
</feature>
<sequence>MKVASVVLAALCASAPLLASAQAPSSAAPAVVETRKGKGTFGIEAAKCDGDGTFSGEAEYQGEGEFMSESGTFVGEGVFYISSGSIAFDGADQKWVCEGNGTFLLPAKTDQAKFSGNGTITGDGTFSTPTGTFSGSGKYEGNSVVFTNDPAEKAKLTLEQIMVTEQDGAQPPPAPAGALSIAGSGLGTFVGAGQFQGSGTCRGNGTLHGSGTLKGSGKLLGSGTMVGKGSMDGSGTFEGKGECSGSSVRFYET</sequence>
<dbReference type="EMBL" id="CP151512">
    <property type="protein sequence ID" value="WZN65366.1"/>
    <property type="molecule type" value="Genomic_DNA"/>
</dbReference>
<reference evidence="3 4" key="1">
    <citation type="submission" date="2024-03" db="EMBL/GenBank/DDBJ databases">
        <title>Complete genome sequence of the green alga Chloropicon roscoffensis RCC1871.</title>
        <authorList>
            <person name="Lemieux C."/>
            <person name="Pombert J.-F."/>
            <person name="Otis C."/>
            <person name="Turmel M."/>
        </authorList>
    </citation>
    <scope>NUCLEOTIDE SEQUENCE [LARGE SCALE GENOMIC DNA]</scope>
    <source>
        <strain evidence="3 4">RCC1871</strain>
    </source>
</reference>